<comment type="similarity">
    <text evidence="4">Belongs to the BPG-independent phosphoglycerate mutase family. A-PGAM subfamily.</text>
</comment>
<dbReference type="KEGG" id="tav:G4V39_07095"/>
<keyword evidence="5" id="KW-0324">Glycolysis</keyword>
<dbReference type="PANTHER" id="PTHR31209">
    <property type="entry name" value="COFACTOR-INDEPENDENT PHOSPHOGLYCERATE MUTASE"/>
    <property type="match status" value="1"/>
</dbReference>
<keyword evidence="7" id="KW-1185">Reference proteome</keyword>
<dbReference type="InterPro" id="IPR017850">
    <property type="entry name" value="Alkaline_phosphatase_core_sf"/>
</dbReference>
<dbReference type="AlphaFoldDB" id="A0A6G7PWI1"/>
<protein>
    <submittedName>
        <fullName evidence="6">2,3-bisphosphoglycerate-independent phosphoglycerate mutase</fullName>
        <ecNumber evidence="6">5.4.2.12</ecNumber>
    </submittedName>
</protein>
<evidence type="ECO:0000256" key="2">
    <source>
        <dbReference type="ARBA" id="ARBA00002315"/>
    </source>
</evidence>
<evidence type="ECO:0000256" key="4">
    <source>
        <dbReference type="ARBA" id="ARBA00005524"/>
    </source>
</evidence>
<evidence type="ECO:0000256" key="3">
    <source>
        <dbReference type="ARBA" id="ARBA00004921"/>
    </source>
</evidence>
<evidence type="ECO:0000313" key="7">
    <source>
        <dbReference type="Proteomes" id="UP000502179"/>
    </source>
</evidence>
<dbReference type="GO" id="GO:0004619">
    <property type="term" value="F:phosphoglycerate mutase activity"/>
    <property type="evidence" value="ECO:0007669"/>
    <property type="project" value="UniProtKB-EC"/>
</dbReference>
<dbReference type="PANTHER" id="PTHR31209:SF0">
    <property type="entry name" value="METALLOENZYME DOMAIN-CONTAINING PROTEIN"/>
    <property type="match status" value="1"/>
</dbReference>
<dbReference type="RefSeq" id="WP_166032261.1">
    <property type="nucleotide sequence ID" value="NZ_CP048877.1"/>
</dbReference>
<comment type="catalytic activity">
    <reaction evidence="1">
        <text>(2R)-2-phosphoglycerate = (2R)-3-phosphoglycerate</text>
        <dbReference type="Rhea" id="RHEA:15901"/>
        <dbReference type="ChEBI" id="CHEBI:58272"/>
        <dbReference type="ChEBI" id="CHEBI:58289"/>
        <dbReference type="EC" id="5.4.2.12"/>
    </reaction>
</comment>
<dbReference type="Pfam" id="PF01676">
    <property type="entry name" value="Metalloenzyme"/>
    <property type="match status" value="1"/>
</dbReference>
<keyword evidence="6" id="KW-0413">Isomerase</keyword>
<dbReference type="Pfam" id="PF10143">
    <property type="entry name" value="PhosphMutase"/>
    <property type="match status" value="1"/>
</dbReference>
<dbReference type="GO" id="GO:0006096">
    <property type="term" value="P:glycolytic process"/>
    <property type="evidence" value="ECO:0007669"/>
    <property type="project" value="UniProtKB-KW"/>
</dbReference>
<name>A0A6G7PWI1_9BACT</name>
<organism evidence="6 7">
    <name type="scientific">Thermosulfuriphilus ammonigenes</name>
    <dbReference type="NCBI Taxonomy" id="1936021"/>
    <lineage>
        <taxon>Bacteria</taxon>
        <taxon>Pseudomonadati</taxon>
        <taxon>Thermodesulfobacteriota</taxon>
        <taxon>Thermodesulfobacteria</taxon>
        <taxon>Thermodesulfobacteriales</taxon>
        <taxon>Thermodesulfobacteriaceae</taxon>
        <taxon>Thermosulfuriphilus</taxon>
    </lineage>
</organism>
<gene>
    <name evidence="6" type="primary">apgM</name>
    <name evidence="6" type="ORF">G4V39_07095</name>
</gene>
<dbReference type="EC" id="5.4.2.12" evidence="6"/>
<accession>A0A6G7PWI1</accession>
<evidence type="ECO:0000313" key="6">
    <source>
        <dbReference type="EMBL" id="QIJ72044.1"/>
    </source>
</evidence>
<dbReference type="SUPFAM" id="SSF53649">
    <property type="entry name" value="Alkaline phosphatase-like"/>
    <property type="match status" value="1"/>
</dbReference>
<dbReference type="Proteomes" id="UP000502179">
    <property type="component" value="Chromosome"/>
</dbReference>
<reference evidence="6 7" key="1">
    <citation type="submission" date="2020-02" db="EMBL/GenBank/DDBJ databases">
        <title>Genome analysis of Thermosulfuriphilus ammonigenes ST65T, an anaerobic thermophilic chemolithoautotrophic bacterium isolated from a deep-sea hydrothermal vent.</title>
        <authorList>
            <person name="Slobodkina G."/>
            <person name="Allioux M."/>
            <person name="Merkel A."/>
            <person name="Alain K."/>
            <person name="Jebbar M."/>
            <person name="Slobodkin A."/>
        </authorList>
    </citation>
    <scope>NUCLEOTIDE SEQUENCE [LARGE SCALE GENOMIC DNA]</scope>
    <source>
        <strain evidence="6 7">ST65</strain>
    </source>
</reference>
<evidence type="ECO:0000256" key="5">
    <source>
        <dbReference type="ARBA" id="ARBA00023152"/>
    </source>
</evidence>
<comment type="pathway">
    <text evidence="3">Carbohydrate degradation.</text>
</comment>
<dbReference type="InterPro" id="IPR004456">
    <property type="entry name" value="Pglycerate_mutase_ApgM"/>
</dbReference>
<dbReference type="Gene3D" id="3.30.70.2130">
    <property type="entry name" value="Metalloenzyme domain"/>
    <property type="match status" value="1"/>
</dbReference>
<dbReference type="Gene3D" id="3.40.720.10">
    <property type="entry name" value="Alkaline Phosphatase, subunit A"/>
    <property type="match status" value="2"/>
</dbReference>
<sequence>MKCLLLLLDGLGDRGQPLFEGRTPLWSARTPNLDRLASLATTGLFHPLSQGVPLPSEVAHFLLFGYSLEEFPGRGALEAIGGGIKLEESEVAILARLVNVTSRERHLILHHDSPDLSPEELKALASAISSFSQEGIEVRFFLLQGPSGVLILKGDVSHHLTDSNPIYPGRPLLEIRPLKTEAQRTAKVLNKYLIWCHRVLGAHPVNQERHSRGLATANALATQRAGRLRPVTPFVQKWGLKGAFIGTGGVYQGLTKLLGMEMILDRDTKDPEKDLSRRLSKALDLKGFDFIHVHTKAPDEAAHTKDPKEKLKVIEALDRALTPLVNFWEKERDDLLVITADHSTPSSGAMIHSGESVPLLMLNRHTRRDNVRRFNEIDCASGALGQVRGKELMALVLNFLDRGKLFGLRDSPIDQPYFPGPGDPIKIS</sequence>
<dbReference type="InterPro" id="IPR042253">
    <property type="entry name" value="Pglycerate_mutase_ApgM_sf"/>
</dbReference>
<dbReference type="NCBIfam" id="TIGR00306">
    <property type="entry name" value="apgM"/>
    <property type="match status" value="1"/>
</dbReference>
<evidence type="ECO:0000256" key="1">
    <source>
        <dbReference type="ARBA" id="ARBA00000370"/>
    </source>
</evidence>
<dbReference type="GO" id="GO:0046872">
    <property type="term" value="F:metal ion binding"/>
    <property type="evidence" value="ECO:0007669"/>
    <property type="project" value="InterPro"/>
</dbReference>
<dbReference type="PIRSF" id="PIRSF006392">
    <property type="entry name" value="IPGAM_arch"/>
    <property type="match status" value="1"/>
</dbReference>
<dbReference type="CDD" id="cd16011">
    <property type="entry name" value="iPGM_like"/>
    <property type="match status" value="1"/>
</dbReference>
<comment type="function">
    <text evidence="2">Catalyzes the interconversion of 2-phosphoglycerate and 3-phosphoglycerate.</text>
</comment>
<dbReference type="InterPro" id="IPR006124">
    <property type="entry name" value="Metalloenzyme"/>
</dbReference>
<proteinExistence type="inferred from homology"/>
<dbReference type="EMBL" id="CP048877">
    <property type="protein sequence ID" value="QIJ72044.1"/>
    <property type="molecule type" value="Genomic_DNA"/>
</dbReference>